<name>A0A4R1GL44_9GAMM</name>
<sequence length="168" mass="19347">MDRLFPQLLKQLHEIEIDYDIDEIDYEPYESFNSEEDTSTWIKAWTGNDALDGREYLIFGQDGTGGYAAFWLVHDTDDILMQPVVFFGSEGQVGVVASNFYELCWLFAAGFGPYESVEYPDLERPGIPKFEDFAKAHAAEYRASVTEILARAKREFPDFEQRIDELCN</sequence>
<evidence type="ECO:0008006" key="3">
    <source>
        <dbReference type="Google" id="ProtNLM"/>
    </source>
</evidence>
<dbReference type="Proteomes" id="UP000294546">
    <property type="component" value="Unassembled WGS sequence"/>
</dbReference>
<dbReference type="OrthoDB" id="286413at2"/>
<evidence type="ECO:0000313" key="1">
    <source>
        <dbReference type="EMBL" id="TCK09227.1"/>
    </source>
</evidence>
<organism evidence="1 2">
    <name type="scientific">Marinobacterium mangrovicola</name>
    <dbReference type="NCBI Taxonomy" id="1476959"/>
    <lineage>
        <taxon>Bacteria</taxon>
        <taxon>Pseudomonadati</taxon>
        <taxon>Pseudomonadota</taxon>
        <taxon>Gammaproteobacteria</taxon>
        <taxon>Oceanospirillales</taxon>
        <taxon>Oceanospirillaceae</taxon>
        <taxon>Marinobacterium</taxon>
    </lineage>
</organism>
<proteinExistence type="predicted"/>
<accession>A0A4R1GL44</accession>
<dbReference type="AlphaFoldDB" id="A0A4R1GL44"/>
<comment type="caution">
    <text evidence="1">The sequence shown here is derived from an EMBL/GenBank/DDBJ whole genome shotgun (WGS) entry which is preliminary data.</text>
</comment>
<gene>
    <name evidence="1" type="ORF">CLV83_1332</name>
</gene>
<dbReference type="RefSeq" id="WP_132289191.1">
    <property type="nucleotide sequence ID" value="NZ_SMFU01000007.1"/>
</dbReference>
<dbReference type="EMBL" id="SMFU01000007">
    <property type="protein sequence ID" value="TCK09227.1"/>
    <property type="molecule type" value="Genomic_DNA"/>
</dbReference>
<evidence type="ECO:0000313" key="2">
    <source>
        <dbReference type="Proteomes" id="UP000294546"/>
    </source>
</evidence>
<protein>
    <recommendedName>
        <fullName evidence="3">SMI1/KNR4 family protein</fullName>
    </recommendedName>
</protein>
<keyword evidence="2" id="KW-1185">Reference proteome</keyword>
<reference evidence="1 2" key="1">
    <citation type="submission" date="2019-03" db="EMBL/GenBank/DDBJ databases">
        <title>Genomic Encyclopedia of Archaeal and Bacterial Type Strains, Phase II (KMG-II): from individual species to whole genera.</title>
        <authorList>
            <person name="Goeker M."/>
        </authorList>
    </citation>
    <scope>NUCLEOTIDE SEQUENCE [LARGE SCALE GENOMIC DNA]</scope>
    <source>
        <strain evidence="1 2">DSM 27697</strain>
    </source>
</reference>